<feature type="compositionally biased region" description="Low complexity" evidence="2">
    <location>
        <begin position="312"/>
        <end position="322"/>
    </location>
</feature>
<dbReference type="OMA" id="NKARFGN"/>
<protein>
    <recommendedName>
        <fullName evidence="3">CUE domain-containing protein</fullName>
    </recommendedName>
</protein>
<organism evidence="4 5">
    <name type="scientific">Syncephalastrum racemosum</name>
    <name type="common">Filamentous fungus</name>
    <dbReference type="NCBI Taxonomy" id="13706"/>
    <lineage>
        <taxon>Eukaryota</taxon>
        <taxon>Fungi</taxon>
        <taxon>Fungi incertae sedis</taxon>
        <taxon>Mucoromycota</taxon>
        <taxon>Mucoromycotina</taxon>
        <taxon>Mucoromycetes</taxon>
        <taxon>Mucorales</taxon>
        <taxon>Syncephalastraceae</taxon>
        <taxon>Syncephalastrum</taxon>
    </lineage>
</organism>
<feature type="region of interest" description="Disordered" evidence="2">
    <location>
        <begin position="568"/>
        <end position="641"/>
    </location>
</feature>
<dbReference type="InParanoid" id="A0A1X2HJL4"/>
<evidence type="ECO:0000313" key="4">
    <source>
        <dbReference type="EMBL" id="ORY99238.1"/>
    </source>
</evidence>
<dbReference type="Gene3D" id="1.10.8.10">
    <property type="entry name" value="DNA helicase RuvA subunit, C-terminal domain"/>
    <property type="match status" value="1"/>
</dbReference>
<feature type="region of interest" description="Disordered" evidence="2">
    <location>
        <begin position="288"/>
        <end position="324"/>
    </location>
</feature>
<dbReference type="AlphaFoldDB" id="A0A1X2HJL4"/>
<dbReference type="PANTHER" id="PTHR21494:SF0">
    <property type="entry name" value="ACTIVATING SIGNAL COINTEGRATOR 1 COMPLEX SUBUNIT 2"/>
    <property type="match status" value="1"/>
</dbReference>
<feature type="compositionally biased region" description="Basic and acidic residues" evidence="2">
    <location>
        <begin position="602"/>
        <end position="616"/>
    </location>
</feature>
<dbReference type="CDD" id="cd14364">
    <property type="entry name" value="CUE_ASCC2"/>
    <property type="match status" value="1"/>
</dbReference>
<evidence type="ECO:0000259" key="3">
    <source>
        <dbReference type="PROSITE" id="PS51140"/>
    </source>
</evidence>
<gene>
    <name evidence="4" type="ORF">BCR43DRAFT_523222</name>
</gene>
<dbReference type="InterPro" id="IPR009060">
    <property type="entry name" value="UBA-like_sf"/>
</dbReference>
<dbReference type="OrthoDB" id="5577209at2759"/>
<accession>A0A1X2HJL4</accession>
<dbReference type="SUPFAM" id="SSF46934">
    <property type="entry name" value="UBA-like"/>
    <property type="match status" value="1"/>
</dbReference>
<dbReference type="SMART" id="SM00546">
    <property type="entry name" value="CUE"/>
    <property type="match status" value="1"/>
</dbReference>
<sequence>MLQFIPYLAPGNDAVSRDLYAIALESWLVQLNTLLDLPDFDFKVQVADNTSLCSFVQTALNTHLDGHPAPAELLKHIFYVYGRIGLVCNAGSRDTGLLQPTLLYTIALVYGSSNPAAVRRVFDALQPPTHTTLQTLLDQPPAPVAARALNAILSATANQKTPDDDDTIIEQWLIQNYSAAPDLVTKRAMVASLYQLIQLHVLTPLRQRETACIEPFSEKLLAWIESSDITEKRQAWVNAPLIMDLEVDCQLSSELDSIHQSVYQGDMAEIDFWKLSLEQVRDMSIANPDVAAQKSRKRSTKTKEKESVLHETAAAAAAPPTADTLDRTGKIAQVRDMFPDLGEGFVEACLVVNGDNAEAVIMQLLDENLPPSVADLDRSMPRKKPEEGLLASRHNIFDNDEFDLLSRDKSSVDATKMYMGKKNHGTTQALLDDKSFVQTEKTNMLERIYNMYEDEYDDTYDDINEVSGRVDVDDVAEEDDAAVEKVNQRRQQQLLEDAEAKKVEENQQMELARLYVSNPDAFVRNRTARQSKARVELRKKTGLSDEQIEGWATRDPRRDKVIEKLMHFDGSQPALDNRSIDSSSNKETDKRKGSNRRAPPKPRSDEKDRAFKDKNKARFANHNRKKGHDKKMTKAGAGPSA</sequence>
<evidence type="ECO:0000256" key="2">
    <source>
        <dbReference type="SAM" id="MobiDB-lite"/>
    </source>
</evidence>
<feature type="coiled-coil region" evidence="1">
    <location>
        <begin position="488"/>
        <end position="515"/>
    </location>
</feature>
<dbReference type="STRING" id="13706.A0A1X2HJL4"/>
<evidence type="ECO:0000313" key="5">
    <source>
        <dbReference type="Proteomes" id="UP000242180"/>
    </source>
</evidence>
<dbReference type="GO" id="GO:0043130">
    <property type="term" value="F:ubiquitin binding"/>
    <property type="evidence" value="ECO:0007669"/>
    <property type="project" value="InterPro"/>
</dbReference>
<dbReference type="PROSITE" id="PS51140">
    <property type="entry name" value="CUE"/>
    <property type="match status" value="1"/>
</dbReference>
<dbReference type="InterPro" id="IPR052586">
    <property type="entry name" value="ASCC2"/>
</dbReference>
<dbReference type="InterPro" id="IPR041800">
    <property type="entry name" value="ASCC2_CUE"/>
</dbReference>
<proteinExistence type="predicted"/>
<feature type="domain" description="CUE" evidence="3">
    <location>
        <begin position="326"/>
        <end position="369"/>
    </location>
</feature>
<evidence type="ECO:0000256" key="1">
    <source>
        <dbReference type="SAM" id="Coils"/>
    </source>
</evidence>
<feature type="compositionally biased region" description="Basic residues" evidence="2">
    <location>
        <begin position="617"/>
        <end position="633"/>
    </location>
</feature>
<dbReference type="EMBL" id="MCGN01000003">
    <property type="protein sequence ID" value="ORY99238.1"/>
    <property type="molecule type" value="Genomic_DNA"/>
</dbReference>
<reference evidence="4 5" key="1">
    <citation type="submission" date="2016-07" db="EMBL/GenBank/DDBJ databases">
        <title>Pervasive Adenine N6-methylation of Active Genes in Fungi.</title>
        <authorList>
            <consortium name="DOE Joint Genome Institute"/>
            <person name="Mondo S.J."/>
            <person name="Dannebaum R.O."/>
            <person name="Kuo R.C."/>
            <person name="Labutti K."/>
            <person name="Haridas S."/>
            <person name="Kuo A."/>
            <person name="Salamov A."/>
            <person name="Ahrendt S.R."/>
            <person name="Lipzen A."/>
            <person name="Sullivan W."/>
            <person name="Andreopoulos W.B."/>
            <person name="Clum A."/>
            <person name="Lindquist E."/>
            <person name="Daum C."/>
            <person name="Ramamoorthy G.K."/>
            <person name="Gryganskyi A."/>
            <person name="Culley D."/>
            <person name="Magnuson J.K."/>
            <person name="James T.Y."/>
            <person name="O'Malley M.A."/>
            <person name="Stajich J.E."/>
            <person name="Spatafora J.W."/>
            <person name="Visel A."/>
            <person name="Grigoriev I.V."/>
        </authorList>
    </citation>
    <scope>NUCLEOTIDE SEQUENCE [LARGE SCALE GENOMIC DNA]</scope>
    <source>
        <strain evidence="4 5">NRRL 2496</strain>
    </source>
</reference>
<dbReference type="InterPro" id="IPR003892">
    <property type="entry name" value="CUE"/>
</dbReference>
<dbReference type="Proteomes" id="UP000242180">
    <property type="component" value="Unassembled WGS sequence"/>
</dbReference>
<keyword evidence="1" id="KW-0175">Coiled coil</keyword>
<dbReference type="PANTHER" id="PTHR21494">
    <property type="entry name" value="ACTIVATING SIGNAL COINTEGRATOR 1 COMPLEX SUBUNIT 2 ASC-1 COMPLEX SUBUNIT P100"/>
    <property type="match status" value="1"/>
</dbReference>
<comment type="caution">
    <text evidence="4">The sequence shown here is derived from an EMBL/GenBank/DDBJ whole genome shotgun (WGS) entry which is preliminary data.</text>
</comment>
<dbReference type="Pfam" id="PF02845">
    <property type="entry name" value="CUE"/>
    <property type="match status" value="1"/>
</dbReference>
<keyword evidence="5" id="KW-1185">Reference proteome</keyword>
<name>A0A1X2HJL4_SYNRA</name>